<dbReference type="SUPFAM" id="SSF56801">
    <property type="entry name" value="Acetyl-CoA synthetase-like"/>
    <property type="match status" value="1"/>
</dbReference>
<dbReference type="InterPro" id="IPR042099">
    <property type="entry name" value="ANL_N_sf"/>
</dbReference>
<protein>
    <recommendedName>
        <fullName evidence="1">AMP-dependent synthetase/ligase domain-containing protein</fullName>
    </recommendedName>
</protein>
<evidence type="ECO:0000313" key="2">
    <source>
        <dbReference type="EMBL" id="GAG26329.1"/>
    </source>
</evidence>
<organism evidence="2">
    <name type="scientific">marine sediment metagenome</name>
    <dbReference type="NCBI Taxonomy" id="412755"/>
    <lineage>
        <taxon>unclassified sequences</taxon>
        <taxon>metagenomes</taxon>
        <taxon>ecological metagenomes</taxon>
    </lineage>
</organism>
<dbReference type="InterPro" id="IPR020845">
    <property type="entry name" value="AMP-binding_CS"/>
</dbReference>
<feature type="non-terminal residue" evidence="2">
    <location>
        <position position="259"/>
    </location>
</feature>
<evidence type="ECO:0000259" key="1">
    <source>
        <dbReference type="Pfam" id="PF00501"/>
    </source>
</evidence>
<reference evidence="2" key="1">
    <citation type="journal article" date="2014" name="Front. Microbiol.">
        <title>High frequency of phylogenetically diverse reductive dehalogenase-homologous genes in deep subseafloor sedimentary metagenomes.</title>
        <authorList>
            <person name="Kawai M."/>
            <person name="Futagami T."/>
            <person name="Toyoda A."/>
            <person name="Takaki Y."/>
            <person name="Nishi S."/>
            <person name="Hori S."/>
            <person name="Arai W."/>
            <person name="Tsubouchi T."/>
            <person name="Morono Y."/>
            <person name="Uchiyama I."/>
            <person name="Ito T."/>
            <person name="Fujiyama A."/>
            <person name="Inagaki F."/>
            <person name="Takami H."/>
        </authorList>
    </citation>
    <scope>NUCLEOTIDE SEQUENCE</scope>
    <source>
        <strain evidence="2">Expedition CK06-06</strain>
    </source>
</reference>
<gene>
    <name evidence="2" type="ORF">S01H1_53742</name>
</gene>
<proteinExistence type="predicted"/>
<name>X0W5Z7_9ZZZZ</name>
<dbReference type="Gene3D" id="3.40.50.12780">
    <property type="entry name" value="N-terminal domain of ligase-like"/>
    <property type="match status" value="1"/>
</dbReference>
<dbReference type="PANTHER" id="PTHR43813:SF1">
    <property type="entry name" value="ACYL-ACTIVATING ENZYME 16, CHLOROPLASTIC-RELATED"/>
    <property type="match status" value="1"/>
</dbReference>
<comment type="caution">
    <text evidence="2">The sequence shown here is derived from an EMBL/GenBank/DDBJ whole genome shotgun (WGS) entry which is preliminary data.</text>
</comment>
<dbReference type="AlphaFoldDB" id="X0W5Z7"/>
<dbReference type="EMBL" id="BARS01034816">
    <property type="protein sequence ID" value="GAG26329.1"/>
    <property type="molecule type" value="Genomic_DNA"/>
</dbReference>
<dbReference type="Pfam" id="PF00501">
    <property type="entry name" value="AMP-binding"/>
    <property type="match status" value="1"/>
</dbReference>
<dbReference type="InterPro" id="IPR000873">
    <property type="entry name" value="AMP-dep_synth/lig_dom"/>
</dbReference>
<dbReference type="InterPro" id="IPR052987">
    <property type="entry name" value="Chloroplast_AMP-bd_Enzymes"/>
</dbReference>
<dbReference type="InterPro" id="IPR020459">
    <property type="entry name" value="AMP-binding"/>
</dbReference>
<sequence>VFTEISYAKCAETITDFAYGLHKLGVGKGDKVAILSENRPEWVFSDISVLALGGVTVPIYSTLSAKQVEYILNDSHSKILVISQPVYLDMVNKIFNNLKDLKRVITFFKPEEDALQITHYYEDIIEEGKTLRSEEPELLQERRRELDGTDLATIVYTSGTTGKPKGAMLTHSNFISNIKMSLEVIKIKEDDILLSFLPICHVFERMAGYYMPLYVGCTIAYAESIQAVSDNMREVRPTIMMSVPRLYEKMYNLVQDSVA</sequence>
<dbReference type="PRINTS" id="PR00154">
    <property type="entry name" value="AMPBINDING"/>
</dbReference>
<accession>X0W5Z7</accession>
<dbReference type="PANTHER" id="PTHR43813">
    <property type="entry name" value="ACYL-ACTIVATING ENZYME 16, CHLOROPLASTIC-RELATED"/>
    <property type="match status" value="1"/>
</dbReference>
<dbReference type="PROSITE" id="PS00455">
    <property type="entry name" value="AMP_BINDING"/>
    <property type="match status" value="1"/>
</dbReference>
<feature type="non-terminal residue" evidence="2">
    <location>
        <position position="1"/>
    </location>
</feature>
<feature type="domain" description="AMP-dependent synthetase/ligase" evidence="1">
    <location>
        <begin position="4"/>
        <end position="252"/>
    </location>
</feature>